<feature type="transmembrane region" description="Helical" evidence="7">
    <location>
        <begin position="169"/>
        <end position="195"/>
    </location>
</feature>
<feature type="transmembrane region" description="Helical" evidence="7">
    <location>
        <begin position="356"/>
        <end position="375"/>
    </location>
</feature>
<dbReference type="EMBL" id="CP044427">
    <property type="protein sequence ID" value="QFG69743.1"/>
    <property type="molecule type" value="Genomic_DNA"/>
</dbReference>
<keyword evidence="5 7" id="KW-0472">Membrane</keyword>
<evidence type="ECO:0000256" key="6">
    <source>
        <dbReference type="SAM" id="MobiDB-lite"/>
    </source>
</evidence>
<gene>
    <name evidence="8" type="ORF">FY030_14470</name>
</gene>
<dbReference type="Pfam" id="PF02653">
    <property type="entry name" value="BPD_transp_2"/>
    <property type="match status" value="1"/>
</dbReference>
<evidence type="ECO:0000256" key="2">
    <source>
        <dbReference type="ARBA" id="ARBA00022475"/>
    </source>
</evidence>
<feature type="transmembrane region" description="Helical" evidence="7">
    <location>
        <begin position="302"/>
        <end position="323"/>
    </location>
</feature>
<feature type="transmembrane region" description="Helical" evidence="7">
    <location>
        <begin position="253"/>
        <end position="271"/>
    </location>
</feature>
<organism evidence="8 9">
    <name type="scientific">Ornithinimicrobium pratense</name>
    <dbReference type="NCBI Taxonomy" id="2593973"/>
    <lineage>
        <taxon>Bacteria</taxon>
        <taxon>Bacillati</taxon>
        <taxon>Actinomycetota</taxon>
        <taxon>Actinomycetes</taxon>
        <taxon>Micrococcales</taxon>
        <taxon>Ornithinimicrobiaceae</taxon>
        <taxon>Ornithinimicrobium</taxon>
    </lineage>
</organism>
<dbReference type="AlphaFoldDB" id="A0A5J6V9D4"/>
<keyword evidence="4 7" id="KW-1133">Transmembrane helix</keyword>
<dbReference type="CDD" id="cd06579">
    <property type="entry name" value="TM_PBP1_transp_AraH_like"/>
    <property type="match status" value="1"/>
</dbReference>
<evidence type="ECO:0000313" key="9">
    <source>
        <dbReference type="Proteomes" id="UP000326546"/>
    </source>
</evidence>
<comment type="subcellular location">
    <subcellularLocation>
        <location evidence="1">Cell membrane</location>
        <topology evidence="1">Multi-pass membrane protein</topology>
    </subcellularLocation>
</comment>
<name>A0A5J6V9D4_9MICO</name>
<evidence type="ECO:0000256" key="4">
    <source>
        <dbReference type="ARBA" id="ARBA00022989"/>
    </source>
</evidence>
<feature type="transmembrane region" description="Helical" evidence="7">
    <location>
        <begin position="329"/>
        <end position="349"/>
    </location>
</feature>
<reference evidence="8 9" key="1">
    <citation type="submission" date="2019-09" db="EMBL/GenBank/DDBJ databases">
        <title>Serinicoccus pratensis sp. nov., isolated from meadow soil.</title>
        <authorList>
            <person name="Zhang W."/>
        </authorList>
    </citation>
    <scope>NUCLEOTIDE SEQUENCE [LARGE SCALE GENOMIC DNA]</scope>
    <source>
        <strain evidence="8 9">W204</strain>
    </source>
</reference>
<dbReference type="GO" id="GO:0005886">
    <property type="term" value="C:plasma membrane"/>
    <property type="evidence" value="ECO:0007669"/>
    <property type="project" value="UniProtKB-SubCell"/>
</dbReference>
<accession>A0A5J6V9D4</accession>
<dbReference type="GO" id="GO:0022857">
    <property type="term" value="F:transmembrane transporter activity"/>
    <property type="evidence" value="ECO:0007669"/>
    <property type="project" value="InterPro"/>
</dbReference>
<feature type="transmembrane region" description="Helical" evidence="7">
    <location>
        <begin position="84"/>
        <end position="110"/>
    </location>
</feature>
<evidence type="ECO:0000256" key="1">
    <source>
        <dbReference type="ARBA" id="ARBA00004651"/>
    </source>
</evidence>
<feature type="region of interest" description="Disordered" evidence="6">
    <location>
        <begin position="408"/>
        <end position="439"/>
    </location>
</feature>
<dbReference type="PANTHER" id="PTHR32196">
    <property type="entry name" value="ABC TRANSPORTER PERMEASE PROTEIN YPHD-RELATED-RELATED"/>
    <property type="match status" value="1"/>
</dbReference>
<evidence type="ECO:0000313" key="8">
    <source>
        <dbReference type="EMBL" id="QFG69743.1"/>
    </source>
</evidence>
<proteinExistence type="predicted"/>
<dbReference type="KEGG" id="serw:FY030_14470"/>
<evidence type="ECO:0000256" key="7">
    <source>
        <dbReference type="SAM" id="Phobius"/>
    </source>
</evidence>
<dbReference type="Proteomes" id="UP000326546">
    <property type="component" value="Chromosome"/>
</dbReference>
<evidence type="ECO:0000256" key="3">
    <source>
        <dbReference type="ARBA" id="ARBA00022692"/>
    </source>
</evidence>
<dbReference type="InterPro" id="IPR001851">
    <property type="entry name" value="ABC_transp_permease"/>
</dbReference>
<dbReference type="OrthoDB" id="9808136at2"/>
<keyword evidence="2" id="KW-1003">Cell membrane</keyword>
<keyword evidence="3 7" id="KW-0812">Transmembrane</keyword>
<feature type="transmembrane region" description="Helical" evidence="7">
    <location>
        <begin position="130"/>
        <end position="157"/>
    </location>
</feature>
<protein>
    <submittedName>
        <fullName evidence="8">ABC transporter permease</fullName>
    </submittedName>
</protein>
<feature type="transmembrane region" description="Helical" evidence="7">
    <location>
        <begin position="381"/>
        <end position="400"/>
    </location>
</feature>
<evidence type="ECO:0000256" key="5">
    <source>
        <dbReference type="ARBA" id="ARBA00023136"/>
    </source>
</evidence>
<keyword evidence="9" id="KW-1185">Reference proteome</keyword>
<sequence>MWVPARRSSLSWPSSVRAGLESFISPPTPRKHNGSVTEYSSWPMAGSSPICRHRLMRTRSLQQQEEHMSELVARRASVSQIGALGRFFGAGGLGGPIIMLVVLVGLLWFLSDGVFLSQNNLVNILRQFSVPLILAMGQTLVIITAGIDLSVASTAALSACVMGIMYTQIGLGGWLAVLLGVLTGLLVGLINGFVITKWRVPDFVATLGAYTAVRGVALLITDGYPIPNHGVAIPGRTMPEVVQTLGSQSLGPIPIIAIVAVVLVLATWVVLNRTTLGRRLIAAGGNAEAARVAGINVQATKIYAYLIAGGFAAIGGILMAGRLDSANGLMAPAMELTTIAAVVLGGTALAGGEGRVGGTVIGVAILASLANGLNILGVSSFWQDVATGVVLVLVVALDQFRRRLSGKRNRAGAAPPADTQMGTTAGGGAADQPVDNGAR</sequence>